<name>A0A0F9PDZ0_9ZZZZ</name>
<evidence type="ECO:0000256" key="2">
    <source>
        <dbReference type="SAM" id="Phobius"/>
    </source>
</evidence>
<keyword evidence="2" id="KW-1133">Transmembrane helix</keyword>
<organism evidence="3">
    <name type="scientific">marine sediment metagenome</name>
    <dbReference type="NCBI Taxonomy" id="412755"/>
    <lineage>
        <taxon>unclassified sequences</taxon>
        <taxon>metagenomes</taxon>
        <taxon>ecological metagenomes</taxon>
    </lineage>
</organism>
<reference evidence="3" key="1">
    <citation type="journal article" date="2015" name="Nature">
        <title>Complex archaea that bridge the gap between prokaryotes and eukaryotes.</title>
        <authorList>
            <person name="Spang A."/>
            <person name="Saw J.H."/>
            <person name="Jorgensen S.L."/>
            <person name="Zaremba-Niedzwiedzka K."/>
            <person name="Martijn J."/>
            <person name="Lind A.E."/>
            <person name="van Eijk R."/>
            <person name="Schleper C."/>
            <person name="Guy L."/>
            <person name="Ettema T.J."/>
        </authorList>
    </citation>
    <scope>NUCLEOTIDE SEQUENCE</scope>
</reference>
<dbReference type="AlphaFoldDB" id="A0A0F9PDZ0"/>
<evidence type="ECO:0000256" key="1">
    <source>
        <dbReference type="SAM" id="MobiDB-lite"/>
    </source>
</evidence>
<accession>A0A0F9PDZ0</accession>
<sequence>MPTEQAISSTEVGTTQPSSGSLLQKTATSADSLLGGLAAFGGFNLPGFTGGAAGPAVSGAPNEFNDRNLIDIAPVGVNIGEILKNYDIPPENGGLGLTRASRFFGDTASAVAGNLGSTVPVLLVVAAAGTALFFLIRKVIR</sequence>
<gene>
    <name evidence="3" type="ORF">LCGC14_0838030</name>
</gene>
<evidence type="ECO:0000313" key="3">
    <source>
        <dbReference type="EMBL" id="KKN30030.1"/>
    </source>
</evidence>
<protein>
    <submittedName>
        <fullName evidence="3">Uncharacterized protein</fullName>
    </submittedName>
</protein>
<comment type="caution">
    <text evidence="3">The sequence shown here is derived from an EMBL/GenBank/DDBJ whole genome shotgun (WGS) entry which is preliminary data.</text>
</comment>
<feature type="transmembrane region" description="Helical" evidence="2">
    <location>
        <begin position="119"/>
        <end position="136"/>
    </location>
</feature>
<keyword evidence="2" id="KW-0472">Membrane</keyword>
<proteinExistence type="predicted"/>
<keyword evidence="2" id="KW-0812">Transmembrane</keyword>
<dbReference type="EMBL" id="LAZR01002440">
    <property type="protein sequence ID" value="KKN30030.1"/>
    <property type="molecule type" value="Genomic_DNA"/>
</dbReference>
<feature type="region of interest" description="Disordered" evidence="1">
    <location>
        <begin position="1"/>
        <end position="23"/>
    </location>
</feature>